<feature type="region of interest" description="Disordered" evidence="1">
    <location>
        <begin position="1"/>
        <end position="29"/>
    </location>
</feature>
<evidence type="ECO:0000256" key="1">
    <source>
        <dbReference type="SAM" id="MobiDB-lite"/>
    </source>
</evidence>
<reference evidence="2 3" key="1">
    <citation type="submission" date="2019-05" db="EMBL/GenBank/DDBJ databases">
        <title>Another draft genome of Portunus trituberculatus and its Hox gene families provides insights of decapod evolution.</title>
        <authorList>
            <person name="Jeong J.-H."/>
            <person name="Song I."/>
            <person name="Kim S."/>
            <person name="Choi T."/>
            <person name="Kim D."/>
            <person name="Ryu S."/>
            <person name="Kim W."/>
        </authorList>
    </citation>
    <scope>NUCLEOTIDE SEQUENCE [LARGE SCALE GENOMIC DNA]</scope>
    <source>
        <tissue evidence="2">Muscle</tissue>
    </source>
</reference>
<protein>
    <submittedName>
        <fullName evidence="2">Uncharacterized protein</fullName>
    </submittedName>
</protein>
<comment type="caution">
    <text evidence="2">The sequence shown here is derived from an EMBL/GenBank/DDBJ whole genome shotgun (WGS) entry which is preliminary data.</text>
</comment>
<dbReference type="EMBL" id="VSRR010000967">
    <property type="protein sequence ID" value="MPC21372.1"/>
    <property type="molecule type" value="Genomic_DNA"/>
</dbReference>
<keyword evidence="3" id="KW-1185">Reference proteome</keyword>
<dbReference type="AlphaFoldDB" id="A0A5B7DIK8"/>
<gene>
    <name evidence="2" type="ORF">E2C01_014354</name>
</gene>
<proteinExistence type="predicted"/>
<name>A0A5B7DIK8_PORTR</name>
<evidence type="ECO:0000313" key="3">
    <source>
        <dbReference type="Proteomes" id="UP000324222"/>
    </source>
</evidence>
<organism evidence="2 3">
    <name type="scientific">Portunus trituberculatus</name>
    <name type="common">Swimming crab</name>
    <name type="synonym">Neptunus trituberculatus</name>
    <dbReference type="NCBI Taxonomy" id="210409"/>
    <lineage>
        <taxon>Eukaryota</taxon>
        <taxon>Metazoa</taxon>
        <taxon>Ecdysozoa</taxon>
        <taxon>Arthropoda</taxon>
        <taxon>Crustacea</taxon>
        <taxon>Multicrustacea</taxon>
        <taxon>Malacostraca</taxon>
        <taxon>Eumalacostraca</taxon>
        <taxon>Eucarida</taxon>
        <taxon>Decapoda</taxon>
        <taxon>Pleocyemata</taxon>
        <taxon>Brachyura</taxon>
        <taxon>Eubrachyura</taxon>
        <taxon>Portunoidea</taxon>
        <taxon>Portunidae</taxon>
        <taxon>Portuninae</taxon>
        <taxon>Portunus</taxon>
    </lineage>
</organism>
<accession>A0A5B7DIK8</accession>
<evidence type="ECO:0000313" key="2">
    <source>
        <dbReference type="EMBL" id="MPC21372.1"/>
    </source>
</evidence>
<dbReference type="Proteomes" id="UP000324222">
    <property type="component" value="Unassembled WGS sequence"/>
</dbReference>
<sequence length="164" mass="18100">MAMPALRTQQLTASSCRRPAPPGTSAFSEAGPELHIWRRFAPHPGSSKHARGRHTEVSFAEGKGLSFPIKFRPMSRCSAAACLPPTRPCAKVHLPAFTPLLSAASANLALDKTHVRKWQQRTVKQFISQHIIQKNSNMHTNTAITCTRPPTEGTRDQSTKYAIY</sequence>